<reference evidence="1" key="1">
    <citation type="journal article" date="2014" name="Int. J. Syst. Evol. Microbiol.">
        <title>Complete genome sequence of Corynebacterium casei LMG S-19264T (=DSM 44701T), isolated from a smear-ripened cheese.</title>
        <authorList>
            <consortium name="US DOE Joint Genome Institute (JGI-PGF)"/>
            <person name="Walter F."/>
            <person name="Albersmeier A."/>
            <person name="Kalinowski J."/>
            <person name="Ruckert C."/>
        </authorList>
    </citation>
    <scope>NUCLEOTIDE SEQUENCE</scope>
    <source>
        <strain evidence="1">CGMCC 4.5737</strain>
    </source>
</reference>
<organism evidence="1 2">
    <name type="scientific">Longimycelium tulufanense</name>
    <dbReference type="NCBI Taxonomy" id="907463"/>
    <lineage>
        <taxon>Bacteria</taxon>
        <taxon>Bacillati</taxon>
        <taxon>Actinomycetota</taxon>
        <taxon>Actinomycetes</taxon>
        <taxon>Pseudonocardiales</taxon>
        <taxon>Pseudonocardiaceae</taxon>
        <taxon>Longimycelium</taxon>
    </lineage>
</organism>
<dbReference type="RefSeq" id="WP_189062138.1">
    <property type="nucleotide sequence ID" value="NZ_BMMK01000068.1"/>
</dbReference>
<keyword evidence="2" id="KW-1185">Reference proteome</keyword>
<gene>
    <name evidence="1" type="ORF">GCM10012275_63540</name>
</gene>
<dbReference type="EMBL" id="BMMK01000068">
    <property type="protein sequence ID" value="GGM84183.1"/>
    <property type="molecule type" value="Genomic_DNA"/>
</dbReference>
<protein>
    <submittedName>
        <fullName evidence="1">Uncharacterized protein</fullName>
    </submittedName>
</protein>
<evidence type="ECO:0000313" key="2">
    <source>
        <dbReference type="Proteomes" id="UP000637578"/>
    </source>
</evidence>
<comment type="caution">
    <text evidence="1">The sequence shown here is derived from an EMBL/GenBank/DDBJ whole genome shotgun (WGS) entry which is preliminary data.</text>
</comment>
<accession>A0A8J3CLN8</accession>
<evidence type="ECO:0000313" key="1">
    <source>
        <dbReference type="EMBL" id="GGM84183.1"/>
    </source>
</evidence>
<name>A0A8J3CLN8_9PSEU</name>
<dbReference type="AlphaFoldDB" id="A0A8J3CLN8"/>
<proteinExistence type="predicted"/>
<dbReference type="Proteomes" id="UP000637578">
    <property type="component" value="Unassembled WGS sequence"/>
</dbReference>
<sequence length="271" mass="28494">MHVAFATLPGGVRANEDWAGAAGGVVAVLDGISAADGNTRCRHGVPWYVHQLGVAFLTAASDADNSLSKALALAITHVAAQHPECDLSHGGTPSATIAALRITTSRVEYLVLSDAVLLLDFGDSLKVVTDSQVESVAAAERAETRRHAIGSAEHRQAVQELVQAQRKLRNQPGGYWVVAANPEAARHAVIGAVARSDVVQAALLTDGASRLVDAFGLATWREVMELLATAGPQALINKVRAVEDTDSDGQRWPRYKRSDDATAALVVVNGT</sequence>
<reference evidence="1" key="2">
    <citation type="submission" date="2020-09" db="EMBL/GenBank/DDBJ databases">
        <authorList>
            <person name="Sun Q."/>
            <person name="Zhou Y."/>
        </authorList>
    </citation>
    <scope>NUCLEOTIDE SEQUENCE</scope>
    <source>
        <strain evidence="1">CGMCC 4.5737</strain>
    </source>
</reference>